<comment type="caution">
    <text evidence="5">The sequence shown here is derived from an EMBL/GenBank/DDBJ whole genome shotgun (WGS) entry which is preliminary data.</text>
</comment>
<dbReference type="InterPro" id="IPR046335">
    <property type="entry name" value="LacI/GalR-like_sensor"/>
</dbReference>
<evidence type="ECO:0000256" key="1">
    <source>
        <dbReference type="ARBA" id="ARBA00023015"/>
    </source>
</evidence>
<evidence type="ECO:0000256" key="2">
    <source>
        <dbReference type="ARBA" id="ARBA00023125"/>
    </source>
</evidence>
<dbReference type="SUPFAM" id="SSF47413">
    <property type="entry name" value="lambda repressor-like DNA-binding domains"/>
    <property type="match status" value="1"/>
</dbReference>
<dbReference type="GO" id="GO:0000976">
    <property type="term" value="F:transcription cis-regulatory region binding"/>
    <property type="evidence" value="ECO:0007669"/>
    <property type="project" value="TreeGrafter"/>
</dbReference>
<dbReference type="InterPro" id="IPR028082">
    <property type="entry name" value="Peripla_BP_I"/>
</dbReference>
<accession>A0A0D1EAV3</accession>
<keyword evidence="6" id="KW-1185">Reference proteome</keyword>
<sequence length="337" mass="35851">MRKGSGAVGVRDVAVAAGVSAMTVSRALRGIDGVSEATRQRIASLAAEMGYVPDGTARALAVGETRLIGISVPNLFNDVFADILGGMRRALHLAGHPSIIDTTDYDPSRELDWVERMTVWRPAALVLTGCDHDPGLAPILTRARLPVAEVWDVRTDPIDFCVGVDHLAAGETLGRHALSLGYRAPAFVGPRPGRDRRADQRAEGIAMAFAGIAPLARIVAEEDSAFVAGHRGMAQVLSGEKRDAVFFHNDNTAFGGLMAAEAAGLDVPGDIGVVGFNRLDLTRVLSRPLTTLETPRRQIGQMAAAHLLARLNGVTPPRVTRLECRLIEGGTLRRVAP</sequence>
<dbReference type="PANTHER" id="PTHR30146:SF33">
    <property type="entry name" value="TRANSCRIPTIONAL REGULATOR"/>
    <property type="match status" value="1"/>
</dbReference>
<protein>
    <submittedName>
        <fullName evidence="5">GntR_2 protein</fullName>
    </submittedName>
</protein>
<reference evidence="5 6" key="1">
    <citation type="submission" date="2015-02" db="EMBL/GenBank/DDBJ databases">
        <title>Genome Sequence of Jannaschia aquimarina DSM28248, a member of the Roseobacter clade.</title>
        <authorList>
            <person name="Voget S."/>
            <person name="Daniel R."/>
        </authorList>
    </citation>
    <scope>NUCLEOTIDE SEQUENCE [LARGE SCALE GENOMIC DNA]</scope>
    <source>
        <strain evidence="5 6">GSW-M26</strain>
    </source>
</reference>
<dbReference type="AlphaFoldDB" id="A0A0D1EAV3"/>
<dbReference type="Gene3D" id="1.10.260.40">
    <property type="entry name" value="lambda repressor-like DNA-binding domains"/>
    <property type="match status" value="1"/>
</dbReference>
<dbReference type="Gene3D" id="3.40.50.2300">
    <property type="match status" value="2"/>
</dbReference>
<dbReference type="PANTHER" id="PTHR30146">
    <property type="entry name" value="LACI-RELATED TRANSCRIPTIONAL REPRESSOR"/>
    <property type="match status" value="1"/>
</dbReference>
<dbReference type="CDD" id="cd01575">
    <property type="entry name" value="PBP1_GntR"/>
    <property type="match status" value="1"/>
</dbReference>
<proteinExistence type="predicted"/>
<gene>
    <name evidence="5" type="primary">gntR_2</name>
    <name evidence="5" type="ORF">jaqu_31690</name>
</gene>
<evidence type="ECO:0000313" key="5">
    <source>
        <dbReference type="EMBL" id="KIT14844.1"/>
    </source>
</evidence>
<dbReference type="STRING" id="935700.jaqu_31690"/>
<dbReference type="InterPro" id="IPR010982">
    <property type="entry name" value="Lambda_DNA-bd_dom_sf"/>
</dbReference>
<dbReference type="InterPro" id="IPR000843">
    <property type="entry name" value="HTH_LacI"/>
</dbReference>
<dbReference type="PROSITE" id="PS00356">
    <property type="entry name" value="HTH_LACI_1"/>
    <property type="match status" value="1"/>
</dbReference>
<name>A0A0D1EAV3_9RHOB</name>
<dbReference type="EMBL" id="JYFE01000060">
    <property type="protein sequence ID" value="KIT14844.1"/>
    <property type="molecule type" value="Genomic_DNA"/>
</dbReference>
<keyword evidence="1" id="KW-0805">Transcription regulation</keyword>
<keyword evidence="3" id="KW-0804">Transcription</keyword>
<keyword evidence="2" id="KW-0238">DNA-binding</keyword>
<dbReference type="PROSITE" id="PS50932">
    <property type="entry name" value="HTH_LACI_2"/>
    <property type="match status" value="1"/>
</dbReference>
<dbReference type="CDD" id="cd01392">
    <property type="entry name" value="HTH_LacI"/>
    <property type="match status" value="1"/>
</dbReference>
<evidence type="ECO:0000259" key="4">
    <source>
        <dbReference type="PROSITE" id="PS50932"/>
    </source>
</evidence>
<evidence type="ECO:0000313" key="6">
    <source>
        <dbReference type="Proteomes" id="UP000032232"/>
    </source>
</evidence>
<dbReference type="RefSeq" id="WP_043919944.1">
    <property type="nucleotide sequence ID" value="NZ_FZPF01000001.1"/>
</dbReference>
<dbReference type="Pfam" id="PF00356">
    <property type="entry name" value="LacI"/>
    <property type="match status" value="1"/>
</dbReference>
<evidence type="ECO:0000256" key="3">
    <source>
        <dbReference type="ARBA" id="ARBA00023163"/>
    </source>
</evidence>
<dbReference type="Proteomes" id="UP000032232">
    <property type="component" value="Unassembled WGS sequence"/>
</dbReference>
<dbReference type="SMART" id="SM00354">
    <property type="entry name" value="HTH_LACI"/>
    <property type="match status" value="1"/>
</dbReference>
<dbReference type="GO" id="GO:0003700">
    <property type="term" value="F:DNA-binding transcription factor activity"/>
    <property type="evidence" value="ECO:0007669"/>
    <property type="project" value="TreeGrafter"/>
</dbReference>
<organism evidence="5 6">
    <name type="scientific">Jannaschia aquimarina</name>
    <dbReference type="NCBI Taxonomy" id="935700"/>
    <lineage>
        <taxon>Bacteria</taxon>
        <taxon>Pseudomonadati</taxon>
        <taxon>Pseudomonadota</taxon>
        <taxon>Alphaproteobacteria</taxon>
        <taxon>Rhodobacterales</taxon>
        <taxon>Roseobacteraceae</taxon>
        <taxon>Jannaschia</taxon>
    </lineage>
</organism>
<feature type="domain" description="HTH lacI-type" evidence="4">
    <location>
        <begin position="8"/>
        <end position="62"/>
    </location>
</feature>
<dbReference type="PATRIC" id="fig|935700.4.peg.3273"/>
<dbReference type="Pfam" id="PF13377">
    <property type="entry name" value="Peripla_BP_3"/>
    <property type="match status" value="1"/>
</dbReference>
<dbReference type="SUPFAM" id="SSF53822">
    <property type="entry name" value="Periplasmic binding protein-like I"/>
    <property type="match status" value="1"/>
</dbReference>